<proteinExistence type="predicted"/>
<reference evidence="1 2" key="1">
    <citation type="journal article" date="2022" name="Plant J.">
        <title>Chromosome-level genome of Camellia lanceoleosa provides a valuable resource for understanding genome evolution and self-incompatibility.</title>
        <authorList>
            <person name="Gong W."/>
            <person name="Xiao S."/>
            <person name="Wang L."/>
            <person name="Liao Z."/>
            <person name="Chang Y."/>
            <person name="Mo W."/>
            <person name="Hu G."/>
            <person name="Li W."/>
            <person name="Zhao G."/>
            <person name="Zhu H."/>
            <person name="Hu X."/>
            <person name="Ji K."/>
            <person name="Xiang X."/>
            <person name="Song Q."/>
            <person name="Yuan D."/>
            <person name="Jin S."/>
            <person name="Zhang L."/>
        </authorList>
    </citation>
    <scope>NUCLEOTIDE SEQUENCE [LARGE SCALE GENOMIC DNA]</scope>
    <source>
        <strain evidence="1">SQ_2022a</strain>
    </source>
</reference>
<feature type="non-terminal residue" evidence="1">
    <location>
        <position position="1"/>
    </location>
</feature>
<accession>A0ACC0FA70</accession>
<comment type="caution">
    <text evidence="1">The sequence shown here is derived from an EMBL/GenBank/DDBJ whole genome shotgun (WGS) entry which is preliminary data.</text>
</comment>
<dbReference type="Proteomes" id="UP001060215">
    <property type="component" value="Chromosome 15"/>
</dbReference>
<gene>
    <name evidence="1" type="ORF">LOK49_LG14G01058</name>
</gene>
<feature type="non-terminal residue" evidence="1">
    <location>
        <position position="477"/>
    </location>
</feature>
<evidence type="ECO:0000313" key="2">
    <source>
        <dbReference type="Proteomes" id="UP001060215"/>
    </source>
</evidence>
<dbReference type="EMBL" id="CM045772">
    <property type="protein sequence ID" value="KAI7985159.1"/>
    <property type="molecule type" value="Genomic_DNA"/>
</dbReference>
<organism evidence="1 2">
    <name type="scientific">Camellia lanceoleosa</name>
    <dbReference type="NCBI Taxonomy" id="1840588"/>
    <lineage>
        <taxon>Eukaryota</taxon>
        <taxon>Viridiplantae</taxon>
        <taxon>Streptophyta</taxon>
        <taxon>Embryophyta</taxon>
        <taxon>Tracheophyta</taxon>
        <taxon>Spermatophyta</taxon>
        <taxon>Magnoliopsida</taxon>
        <taxon>eudicotyledons</taxon>
        <taxon>Gunneridae</taxon>
        <taxon>Pentapetalae</taxon>
        <taxon>asterids</taxon>
        <taxon>Ericales</taxon>
        <taxon>Theaceae</taxon>
        <taxon>Camellia</taxon>
    </lineage>
</organism>
<sequence>VIREIESILRAFLWSGSDLKSHSAKIAWDHVCAPKNEGGLGFKSLDIWNKAAIAKHIWYLFSGGEVSMWYQWVKSYLLKVGCGETTFLWFDNWHPLGPLWNKFGDRIMYDSCLNSETKVIKCNIQWPDFDWPDIVRHVTNEAKGKSLRANILSNAFLCSIYHIWIERNNRVFNKEFKPEEVVIKTVIQMVRNRMLSVKNLTRSAGDSCLKVGQQWGVYSCPCLTELGKHNICNAYFDIVLVDETRKGFFSTSSAFTFNWWYLDLKSILKNTLSESSVNNTKVKELYESLANISNSLGPIASNTSNGLRPNLNTSTYHTASGPSFSYSYLCAFHIHGRDHFSFKQPLAHYIHIQMAFGPLHSYSNGLWPIKIFKCIKWPRAQFIHIKQLPTGPPPPPTLPQIQPQLSKTPTNLPDSPFEFETDPTALKLSKLEKLFKRSQGVKTIPDIEDGYTDAAVTLPDRFKMPHIDRFDGSGDPM</sequence>
<name>A0ACC0FA70_9ERIC</name>
<evidence type="ECO:0000313" key="1">
    <source>
        <dbReference type="EMBL" id="KAI7985159.1"/>
    </source>
</evidence>
<protein>
    <submittedName>
        <fullName evidence="1">Uncharacterized protein</fullName>
    </submittedName>
</protein>
<keyword evidence="2" id="KW-1185">Reference proteome</keyword>